<keyword evidence="2" id="KW-1185">Reference proteome</keyword>
<protein>
    <submittedName>
        <fullName evidence="1">Uncharacterized protein</fullName>
    </submittedName>
</protein>
<evidence type="ECO:0000313" key="1">
    <source>
        <dbReference type="EMBL" id="PNT60023.1"/>
    </source>
</evidence>
<name>A0A2K2CDC0_POPTR</name>
<accession>A0A2K2CDC0</accession>
<evidence type="ECO:0000313" key="2">
    <source>
        <dbReference type="Proteomes" id="UP000006729"/>
    </source>
</evidence>
<proteinExistence type="predicted"/>
<dbReference type="Proteomes" id="UP000006729">
    <property type="component" value="Chromosome 1"/>
</dbReference>
<dbReference type="AlphaFoldDB" id="A0A2K2CDC0"/>
<dbReference type="InParanoid" id="A0A2K2CDC0"/>
<sequence length="101" mass="11724">MDHVRARDDPGVVKKVPYYKANRIVLETEVLKLDLLPGPKNWCVSIHCLRLMVAIFDACSHFNISFQQEEKRLSMMEWAIKECRTVQLVSEVIASKFQMEA</sequence>
<gene>
    <name evidence="1" type="ORF">POPTR_001G448200</name>
</gene>
<organism evidence="1 2">
    <name type="scientific">Populus trichocarpa</name>
    <name type="common">Western balsam poplar</name>
    <name type="synonym">Populus balsamifera subsp. trichocarpa</name>
    <dbReference type="NCBI Taxonomy" id="3694"/>
    <lineage>
        <taxon>Eukaryota</taxon>
        <taxon>Viridiplantae</taxon>
        <taxon>Streptophyta</taxon>
        <taxon>Embryophyta</taxon>
        <taxon>Tracheophyta</taxon>
        <taxon>Spermatophyta</taxon>
        <taxon>Magnoliopsida</taxon>
        <taxon>eudicotyledons</taxon>
        <taxon>Gunneridae</taxon>
        <taxon>Pentapetalae</taxon>
        <taxon>rosids</taxon>
        <taxon>fabids</taxon>
        <taxon>Malpighiales</taxon>
        <taxon>Salicaceae</taxon>
        <taxon>Saliceae</taxon>
        <taxon>Populus</taxon>
    </lineage>
</organism>
<reference evidence="1 2" key="1">
    <citation type="journal article" date="2006" name="Science">
        <title>The genome of black cottonwood, Populus trichocarpa (Torr. &amp; Gray).</title>
        <authorList>
            <person name="Tuskan G.A."/>
            <person name="Difazio S."/>
            <person name="Jansson S."/>
            <person name="Bohlmann J."/>
            <person name="Grigoriev I."/>
            <person name="Hellsten U."/>
            <person name="Putnam N."/>
            <person name="Ralph S."/>
            <person name="Rombauts S."/>
            <person name="Salamov A."/>
            <person name="Schein J."/>
            <person name="Sterck L."/>
            <person name="Aerts A."/>
            <person name="Bhalerao R.R."/>
            <person name="Bhalerao R.P."/>
            <person name="Blaudez D."/>
            <person name="Boerjan W."/>
            <person name="Brun A."/>
            <person name="Brunner A."/>
            <person name="Busov V."/>
            <person name="Campbell M."/>
            <person name="Carlson J."/>
            <person name="Chalot M."/>
            <person name="Chapman J."/>
            <person name="Chen G.L."/>
            <person name="Cooper D."/>
            <person name="Coutinho P.M."/>
            <person name="Couturier J."/>
            <person name="Covert S."/>
            <person name="Cronk Q."/>
            <person name="Cunningham R."/>
            <person name="Davis J."/>
            <person name="Degroeve S."/>
            <person name="Dejardin A."/>
            <person name="Depamphilis C."/>
            <person name="Detter J."/>
            <person name="Dirks B."/>
            <person name="Dubchak I."/>
            <person name="Duplessis S."/>
            <person name="Ehlting J."/>
            <person name="Ellis B."/>
            <person name="Gendler K."/>
            <person name="Goodstein D."/>
            <person name="Gribskov M."/>
            <person name="Grimwood J."/>
            <person name="Groover A."/>
            <person name="Gunter L."/>
            <person name="Hamberger B."/>
            <person name="Heinze B."/>
            <person name="Helariutta Y."/>
            <person name="Henrissat B."/>
            <person name="Holligan D."/>
            <person name="Holt R."/>
            <person name="Huang W."/>
            <person name="Islam-Faridi N."/>
            <person name="Jones S."/>
            <person name="Jones-Rhoades M."/>
            <person name="Jorgensen R."/>
            <person name="Joshi C."/>
            <person name="Kangasjarvi J."/>
            <person name="Karlsson J."/>
            <person name="Kelleher C."/>
            <person name="Kirkpatrick R."/>
            <person name="Kirst M."/>
            <person name="Kohler A."/>
            <person name="Kalluri U."/>
            <person name="Larimer F."/>
            <person name="Leebens-Mack J."/>
            <person name="Leple J.C."/>
            <person name="Locascio P."/>
            <person name="Lou Y."/>
            <person name="Lucas S."/>
            <person name="Martin F."/>
            <person name="Montanini B."/>
            <person name="Napoli C."/>
            <person name="Nelson D.R."/>
            <person name="Nelson C."/>
            <person name="Nieminen K."/>
            <person name="Nilsson O."/>
            <person name="Pereda V."/>
            <person name="Peter G."/>
            <person name="Philippe R."/>
            <person name="Pilate G."/>
            <person name="Poliakov A."/>
            <person name="Razumovskaya J."/>
            <person name="Richardson P."/>
            <person name="Rinaldi C."/>
            <person name="Ritland K."/>
            <person name="Rouze P."/>
            <person name="Ryaboy D."/>
            <person name="Schmutz J."/>
            <person name="Schrader J."/>
            <person name="Segerman B."/>
            <person name="Shin H."/>
            <person name="Siddiqui A."/>
            <person name="Sterky F."/>
            <person name="Terry A."/>
            <person name="Tsai C.J."/>
            <person name="Uberbacher E."/>
            <person name="Unneberg P."/>
            <person name="Vahala J."/>
            <person name="Wall K."/>
            <person name="Wessler S."/>
            <person name="Yang G."/>
            <person name="Yin T."/>
            <person name="Douglas C."/>
            <person name="Marra M."/>
            <person name="Sandberg G."/>
            <person name="Van de Peer Y."/>
            <person name="Rokhsar D."/>
        </authorList>
    </citation>
    <scope>NUCLEOTIDE SEQUENCE [LARGE SCALE GENOMIC DNA]</scope>
    <source>
        <strain evidence="2">cv. Nisqually</strain>
    </source>
</reference>
<dbReference type="EMBL" id="CM009290">
    <property type="protein sequence ID" value="PNT60023.1"/>
    <property type="molecule type" value="Genomic_DNA"/>
</dbReference>